<evidence type="ECO:0000256" key="2">
    <source>
        <dbReference type="ARBA" id="ARBA00023004"/>
    </source>
</evidence>
<reference evidence="4 5" key="1">
    <citation type="submission" date="2019-02" db="EMBL/GenBank/DDBJ databases">
        <title>Deep-cultivation of Planctomycetes and their phenomic and genomic characterization uncovers novel biology.</title>
        <authorList>
            <person name="Wiegand S."/>
            <person name="Jogler M."/>
            <person name="Boedeker C."/>
            <person name="Pinto D."/>
            <person name="Vollmers J."/>
            <person name="Rivas-Marin E."/>
            <person name="Kohn T."/>
            <person name="Peeters S.H."/>
            <person name="Heuer A."/>
            <person name="Rast P."/>
            <person name="Oberbeckmann S."/>
            <person name="Bunk B."/>
            <person name="Jeske O."/>
            <person name="Meyerdierks A."/>
            <person name="Storesund J.E."/>
            <person name="Kallscheuer N."/>
            <person name="Luecker S."/>
            <person name="Lage O.M."/>
            <person name="Pohl T."/>
            <person name="Merkel B.J."/>
            <person name="Hornburger P."/>
            <person name="Mueller R.-W."/>
            <person name="Bruemmer F."/>
            <person name="Labrenz M."/>
            <person name="Spormann A.M."/>
            <person name="Op Den Camp H."/>
            <person name="Overmann J."/>
            <person name="Amann R."/>
            <person name="Jetten M.S.M."/>
            <person name="Mascher T."/>
            <person name="Medema M.H."/>
            <person name="Devos D.P."/>
            <person name="Kaster A.-K."/>
            <person name="Ovreas L."/>
            <person name="Rohde M."/>
            <person name="Galperin M.Y."/>
            <person name="Jogler C."/>
        </authorList>
    </citation>
    <scope>NUCLEOTIDE SEQUENCE [LARGE SCALE GENOMIC DNA]</scope>
    <source>
        <strain evidence="4 5">KOR42</strain>
    </source>
</reference>
<keyword evidence="1" id="KW-0409">Iron storage</keyword>
<proteinExistence type="predicted"/>
<dbReference type="PROSITE" id="PS50905">
    <property type="entry name" value="FERRITIN_LIKE"/>
    <property type="match status" value="1"/>
</dbReference>
<evidence type="ECO:0000313" key="5">
    <source>
        <dbReference type="Proteomes" id="UP000317243"/>
    </source>
</evidence>
<dbReference type="GO" id="GO:0020037">
    <property type="term" value="F:heme binding"/>
    <property type="evidence" value="ECO:0007669"/>
    <property type="project" value="TreeGrafter"/>
</dbReference>
<dbReference type="Gene3D" id="1.20.1260.10">
    <property type="match status" value="1"/>
</dbReference>
<keyword evidence="2" id="KW-0408">Iron</keyword>
<keyword evidence="5" id="KW-1185">Reference proteome</keyword>
<dbReference type="GO" id="GO:0006879">
    <property type="term" value="P:intracellular iron ion homeostasis"/>
    <property type="evidence" value="ECO:0007669"/>
    <property type="project" value="UniProtKB-KW"/>
</dbReference>
<organism evidence="4 5">
    <name type="scientific">Thalassoglobus neptunius</name>
    <dbReference type="NCBI Taxonomy" id="1938619"/>
    <lineage>
        <taxon>Bacteria</taxon>
        <taxon>Pseudomonadati</taxon>
        <taxon>Planctomycetota</taxon>
        <taxon>Planctomycetia</taxon>
        <taxon>Planctomycetales</taxon>
        <taxon>Planctomycetaceae</taxon>
        <taxon>Thalassoglobus</taxon>
    </lineage>
</organism>
<sequence length="153" mass="17065">MADEKLAEIVEELKVSYWMEIETVMNYLSNSINLDGVRAEEIKKSLANDVQEELTHAQNLAQRIKTLSGVVPGSMEFQASQKSLQPPQKLTDVVAVIKGVIDAENGAIAQYNKLIQLCDGVDYVTQDLCITALGDEEQHRREFQGYLAEYEGS</sequence>
<dbReference type="PANTHER" id="PTHR30295:SF1">
    <property type="entry name" value="DNA PROTECTION DURING STARVATION PROTEIN"/>
    <property type="match status" value="1"/>
</dbReference>
<evidence type="ECO:0000259" key="3">
    <source>
        <dbReference type="PROSITE" id="PS50905"/>
    </source>
</evidence>
<comment type="caution">
    <text evidence="4">The sequence shown here is derived from an EMBL/GenBank/DDBJ whole genome shotgun (WGS) entry which is preliminary data.</text>
</comment>
<dbReference type="InterPro" id="IPR012347">
    <property type="entry name" value="Ferritin-like"/>
</dbReference>
<dbReference type="GO" id="GO:0008199">
    <property type="term" value="F:ferric iron binding"/>
    <property type="evidence" value="ECO:0007669"/>
    <property type="project" value="InterPro"/>
</dbReference>
<gene>
    <name evidence="4" type="ORF">KOR42_08900</name>
</gene>
<dbReference type="GO" id="GO:0004322">
    <property type="term" value="F:ferroxidase activity"/>
    <property type="evidence" value="ECO:0007669"/>
    <property type="project" value="TreeGrafter"/>
</dbReference>
<dbReference type="GO" id="GO:0005829">
    <property type="term" value="C:cytosol"/>
    <property type="evidence" value="ECO:0007669"/>
    <property type="project" value="TreeGrafter"/>
</dbReference>
<accession>A0A5C5X4M3</accession>
<dbReference type="Pfam" id="PF00210">
    <property type="entry name" value="Ferritin"/>
    <property type="match status" value="1"/>
</dbReference>
<dbReference type="OrthoDB" id="271860at2"/>
<dbReference type="AlphaFoldDB" id="A0A5C5X4M3"/>
<dbReference type="Proteomes" id="UP000317243">
    <property type="component" value="Unassembled WGS sequence"/>
</dbReference>
<dbReference type="SUPFAM" id="SSF47240">
    <property type="entry name" value="Ferritin-like"/>
    <property type="match status" value="1"/>
</dbReference>
<dbReference type="InterPro" id="IPR009078">
    <property type="entry name" value="Ferritin-like_SF"/>
</dbReference>
<protein>
    <submittedName>
        <fullName evidence="4">Ferritin-like domain protein</fullName>
    </submittedName>
</protein>
<dbReference type="InterPro" id="IPR008331">
    <property type="entry name" value="Ferritin_DPS_dom"/>
</dbReference>
<feature type="domain" description="Ferritin-like diiron" evidence="3">
    <location>
        <begin position="3"/>
        <end position="153"/>
    </location>
</feature>
<dbReference type="EMBL" id="SIHI01000001">
    <property type="protein sequence ID" value="TWT57529.1"/>
    <property type="molecule type" value="Genomic_DNA"/>
</dbReference>
<name>A0A5C5X4M3_9PLAN</name>
<dbReference type="PANTHER" id="PTHR30295">
    <property type="entry name" value="BACTERIOFERRITIN"/>
    <property type="match status" value="1"/>
</dbReference>
<evidence type="ECO:0000313" key="4">
    <source>
        <dbReference type="EMBL" id="TWT57529.1"/>
    </source>
</evidence>
<dbReference type="InterPro" id="IPR009040">
    <property type="entry name" value="Ferritin-like_diiron"/>
</dbReference>
<evidence type="ECO:0000256" key="1">
    <source>
        <dbReference type="ARBA" id="ARBA00022434"/>
    </source>
</evidence>